<keyword evidence="3" id="KW-1185">Reference proteome</keyword>
<dbReference type="Gene3D" id="1.20.1280.140">
    <property type="match status" value="1"/>
</dbReference>
<feature type="signal peptide" evidence="1">
    <location>
        <begin position="1"/>
        <end position="19"/>
    </location>
</feature>
<reference evidence="2" key="1">
    <citation type="submission" date="2021-03" db="EMBL/GenBank/DDBJ databases">
        <title>Revisited historic fungal species revealed as producer of novel bioactive compounds through whole genome sequencing and comparative genomics.</title>
        <authorList>
            <person name="Vignolle G.A."/>
            <person name="Hochenegger N."/>
            <person name="Mach R.L."/>
            <person name="Mach-Aigner A.R."/>
            <person name="Javad Rahimi M."/>
            <person name="Salim K.A."/>
            <person name="Chan C.M."/>
            <person name="Lim L.B.L."/>
            <person name="Cai F."/>
            <person name="Druzhinina I.S."/>
            <person name="U'Ren J.M."/>
            <person name="Derntl C."/>
        </authorList>
    </citation>
    <scope>NUCLEOTIDE SEQUENCE</scope>
    <source>
        <strain evidence="2">TUCIM 5799</strain>
    </source>
</reference>
<proteinExistence type="predicted"/>
<dbReference type="InterPro" id="IPR021054">
    <property type="entry name" value="Cell_wall_mannoprotein_1"/>
</dbReference>
<dbReference type="AlphaFoldDB" id="A0A9Q0AVI4"/>
<dbReference type="GO" id="GO:0005576">
    <property type="term" value="C:extracellular region"/>
    <property type="evidence" value="ECO:0007669"/>
    <property type="project" value="TreeGrafter"/>
</dbReference>
<evidence type="ECO:0000313" key="3">
    <source>
        <dbReference type="Proteomes" id="UP000829685"/>
    </source>
</evidence>
<evidence type="ECO:0000313" key="2">
    <source>
        <dbReference type="EMBL" id="KAI1880246.1"/>
    </source>
</evidence>
<sequence>MKFFNYLTGFVSLASAVAALPSGLSSAAADASTSDLAKRDAIAIRQALEAAQAKAVALGDLFEAATDTSDVPGIEAAGDELVASINSAEDVAAASNPLTLIEALGFVNTVTSLQNTIDDLTTVVKAKKPFVVQVGYVDELLTYLGELQTATNAFGTTILTKVPAAARSIAQGYIDDLNASVADVITFYTS</sequence>
<keyword evidence="1" id="KW-0732">Signal</keyword>
<evidence type="ECO:0000256" key="1">
    <source>
        <dbReference type="SAM" id="SignalP"/>
    </source>
</evidence>
<name>A0A9Q0AVI4_9PEZI</name>
<organism evidence="2 3">
    <name type="scientific">Neoarthrinium moseri</name>
    <dbReference type="NCBI Taxonomy" id="1658444"/>
    <lineage>
        <taxon>Eukaryota</taxon>
        <taxon>Fungi</taxon>
        <taxon>Dikarya</taxon>
        <taxon>Ascomycota</taxon>
        <taxon>Pezizomycotina</taxon>
        <taxon>Sordariomycetes</taxon>
        <taxon>Xylariomycetidae</taxon>
        <taxon>Amphisphaeriales</taxon>
        <taxon>Apiosporaceae</taxon>
        <taxon>Neoarthrinium</taxon>
    </lineage>
</organism>
<dbReference type="PANTHER" id="PTHR38123">
    <property type="entry name" value="CELL WALL SERINE-THREONINE-RICH GALACTOMANNOPROTEIN MP1 (AFU_ORTHOLOGUE AFUA_4G03240)"/>
    <property type="match status" value="1"/>
</dbReference>
<comment type="caution">
    <text evidence="2">The sequence shown here is derived from an EMBL/GenBank/DDBJ whole genome shotgun (WGS) entry which is preliminary data.</text>
</comment>
<accession>A0A9Q0AVI4</accession>
<gene>
    <name evidence="2" type="ORF">JX265_001867</name>
</gene>
<dbReference type="Pfam" id="PF12296">
    <property type="entry name" value="HsbA"/>
    <property type="match status" value="1"/>
</dbReference>
<protein>
    <submittedName>
        <fullName evidence="2">Uncharacterized protein</fullName>
    </submittedName>
</protein>
<dbReference type="Proteomes" id="UP000829685">
    <property type="component" value="Unassembled WGS sequence"/>
</dbReference>
<dbReference type="EMBL" id="JAFIMR010000003">
    <property type="protein sequence ID" value="KAI1880246.1"/>
    <property type="molecule type" value="Genomic_DNA"/>
</dbReference>
<dbReference type="PANTHER" id="PTHR38123:SF6">
    <property type="entry name" value="CELL WALL SERINE-THREONINE-RICH GALACTOMANNOPROTEIN MP1 (AFU_ORTHOLOGUE AFUA_4G03240)"/>
    <property type="match status" value="1"/>
</dbReference>
<feature type="chain" id="PRO_5040106215" evidence="1">
    <location>
        <begin position="20"/>
        <end position="190"/>
    </location>
</feature>